<evidence type="ECO:0000256" key="1">
    <source>
        <dbReference type="ARBA" id="ARBA00022737"/>
    </source>
</evidence>
<keyword evidence="1" id="KW-0677">Repeat</keyword>
<evidence type="ECO:0000313" key="6">
    <source>
        <dbReference type="Proteomes" id="UP001195769"/>
    </source>
</evidence>
<dbReference type="InterPro" id="IPR051023">
    <property type="entry name" value="PP2A_Regulatory_Subunit_A"/>
</dbReference>
<comment type="similarity">
    <text evidence="2">Belongs to the phosphatase 2A regulatory subunit A family.</text>
</comment>
<dbReference type="Gene3D" id="1.25.10.10">
    <property type="entry name" value="Leucine-rich Repeat Variant"/>
    <property type="match status" value="1"/>
</dbReference>
<dbReference type="InterPro" id="IPR016024">
    <property type="entry name" value="ARM-type_fold"/>
</dbReference>
<dbReference type="PANTHER" id="PTHR10648:SF4">
    <property type="entry name" value="PROTEIN PHOSPHATASE 2 (FORMERLY 2A), REGULATORY SUBUNIT A, BETA ISOFORM-RELATED"/>
    <property type="match status" value="1"/>
</dbReference>
<name>A0AAD4DTD0_9AGAM</name>
<evidence type="ECO:0000256" key="3">
    <source>
        <dbReference type="PROSITE-ProRule" id="PRU00103"/>
    </source>
</evidence>
<dbReference type="GO" id="GO:0000159">
    <property type="term" value="C:protein phosphatase type 2A complex"/>
    <property type="evidence" value="ECO:0007669"/>
    <property type="project" value="TreeGrafter"/>
</dbReference>
<dbReference type="Pfam" id="PF22646">
    <property type="entry name" value="PPP2R1A-like_HEAT"/>
    <property type="match status" value="1"/>
</dbReference>
<gene>
    <name evidence="5" type="ORF">F5891DRAFT_1207532</name>
</gene>
<dbReference type="InterPro" id="IPR021133">
    <property type="entry name" value="HEAT_type_2"/>
</dbReference>
<reference evidence="5" key="1">
    <citation type="journal article" date="2020" name="New Phytol.">
        <title>Comparative genomics reveals dynamic genome evolution in host specialist ectomycorrhizal fungi.</title>
        <authorList>
            <person name="Lofgren L.A."/>
            <person name="Nguyen N.H."/>
            <person name="Vilgalys R."/>
            <person name="Ruytinx J."/>
            <person name="Liao H.L."/>
            <person name="Branco S."/>
            <person name="Kuo A."/>
            <person name="LaButti K."/>
            <person name="Lipzen A."/>
            <person name="Andreopoulos W."/>
            <person name="Pangilinan J."/>
            <person name="Riley R."/>
            <person name="Hundley H."/>
            <person name="Na H."/>
            <person name="Barry K."/>
            <person name="Grigoriev I.V."/>
            <person name="Stajich J.E."/>
            <person name="Kennedy P.G."/>
        </authorList>
    </citation>
    <scope>NUCLEOTIDE SEQUENCE</scope>
    <source>
        <strain evidence="5">FC203</strain>
    </source>
</reference>
<feature type="repeat" description="HEAT" evidence="3">
    <location>
        <begin position="169"/>
        <end position="207"/>
    </location>
</feature>
<accession>A0AAD4DTD0</accession>
<dbReference type="EMBL" id="JABBWK010000100">
    <property type="protein sequence ID" value="KAG1893424.1"/>
    <property type="molecule type" value="Genomic_DNA"/>
</dbReference>
<dbReference type="InterPro" id="IPR054573">
    <property type="entry name" value="PP2A/SF3B1-like_HEAT"/>
</dbReference>
<evidence type="ECO:0000259" key="4">
    <source>
        <dbReference type="Pfam" id="PF22646"/>
    </source>
</evidence>
<dbReference type="RefSeq" id="XP_041219000.1">
    <property type="nucleotide sequence ID" value="XM_041369071.1"/>
</dbReference>
<comment type="caution">
    <text evidence="5">The sequence shown here is derived from an EMBL/GenBank/DDBJ whole genome shotgun (WGS) entry which is preliminary data.</text>
</comment>
<dbReference type="PANTHER" id="PTHR10648">
    <property type="entry name" value="SERINE/THREONINE-PROTEIN PHOSPHATASE PP2A 65 KDA REGULATORY SUBUNIT"/>
    <property type="match status" value="1"/>
</dbReference>
<organism evidence="5 6">
    <name type="scientific">Suillus fuscotomentosus</name>
    <dbReference type="NCBI Taxonomy" id="1912939"/>
    <lineage>
        <taxon>Eukaryota</taxon>
        <taxon>Fungi</taxon>
        <taxon>Dikarya</taxon>
        <taxon>Basidiomycota</taxon>
        <taxon>Agaricomycotina</taxon>
        <taxon>Agaricomycetes</taxon>
        <taxon>Agaricomycetidae</taxon>
        <taxon>Boletales</taxon>
        <taxon>Suillineae</taxon>
        <taxon>Suillaceae</taxon>
        <taxon>Suillus</taxon>
    </lineage>
</organism>
<keyword evidence="6" id="KW-1185">Reference proteome</keyword>
<protein>
    <submittedName>
        <fullName evidence="5">Armadillo-type protein</fullName>
    </submittedName>
</protein>
<dbReference type="PROSITE" id="PS50077">
    <property type="entry name" value="HEAT_REPEAT"/>
    <property type="match status" value="1"/>
</dbReference>
<sequence length="255" mass="28272">MIIHSCSAWPPGEFIHSRGDPGMGQESIAKIAEVLSTPQIEQFYIPLLKRLSQGEWFTSCTSSAALYPPVYNKVSWSIQEDLRKGFAALGADDTPMVRCAAAKWLRPFVKNLSKQHVLSGGLPIYRRLQSDDQDFVHLLTVEDLIVIAKQLTPPELTEVIGTELVREELIGQYVQLLKDNEAEVRTAAAGQIPGFSKLLEKEVILARIVPCVRDLSHNASQHVRATLANHTISGLAPLLGREATIEHLLPLFLHL</sequence>
<feature type="domain" description="Phosphatase PP2A regulatory subunit A/Splicing factor 3B subunit 1-like HEAT repeat" evidence="4">
    <location>
        <begin position="163"/>
        <end position="240"/>
    </location>
</feature>
<dbReference type="GO" id="GO:0005634">
    <property type="term" value="C:nucleus"/>
    <property type="evidence" value="ECO:0007669"/>
    <property type="project" value="TreeGrafter"/>
</dbReference>
<proteinExistence type="inferred from homology"/>
<dbReference type="GO" id="GO:0005829">
    <property type="term" value="C:cytosol"/>
    <property type="evidence" value="ECO:0007669"/>
    <property type="project" value="TreeGrafter"/>
</dbReference>
<dbReference type="AlphaFoldDB" id="A0AAD4DTD0"/>
<dbReference type="GO" id="GO:0019888">
    <property type="term" value="F:protein phosphatase regulator activity"/>
    <property type="evidence" value="ECO:0007669"/>
    <property type="project" value="TreeGrafter"/>
</dbReference>
<dbReference type="SUPFAM" id="SSF48371">
    <property type="entry name" value="ARM repeat"/>
    <property type="match status" value="1"/>
</dbReference>
<dbReference type="InterPro" id="IPR011989">
    <property type="entry name" value="ARM-like"/>
</dbReference>
<dbReference type="Proteomes" id="UP001195769">
    <property type="component" value="Unassembled WGS sequence"/>
</dbReference>
<evidence type="ECO:0000313" key="5">
    <source>
        <dbReference type="EMBL" id="KAG1893424.1"/>
    </source>
</evidence>
<evidence type="ECO:0000256" key="2">
    <source>
        <dbReference type="ARBA" id="ARBA00038332"/>
    </source>
</evidence>
<dbReference type="GeneID" id="64663369"/>